<dbReference type="Proteomes" id="UP000053127">
    <property type="component" value="Unassembled WGS sequence"/>
</dbReference>
<evidence type="ECO:0000313" key="3">
    <source>
        <dbReference type="Proteomes" id="UP000053127"/>
    </source>
</evidence>
<sequence length="161" mass="17350">MSGELLTGRQRIVFRGELVEVTRRNKVDVSGASSIEPESESPSQRGTRSAKLADESNGQSARRYCRIDQVAYDMEDGIGLIAHGRASSAGLPIDYVKALAVEQEVLRLEVTVQVHRGELIAGLKGILQVMPPGELPTATGELVEKEPAVGPERVAWVPPPP</sequence>
<protein>
    <submittedName>
        <fullName evidence="2">Uncharacterized protein</fullName>
    </submittedName>
</protein>
<accession>A0A101PBR6</accession>
<dbReference type="AlphaFoldDB" id="A0A101PBR6"/>
<gene>
    <name evidence="2" type="ORF">AQI95_09420</name>
</gene>
<proteinExistence type="predicted"/>
<evidence type="ECO:0000256" key="1">
    <source>
        <dbReference type="SAM" id="MobiDB-lite"/>
    </source>
</evidence>
<dbReference type="STRING" id="67386.AQI95_09420"/>
<comment type="caution">
    <text evidence="2">The sequence shown here is derived from an EMBL/GenBank/DDBJ whole genome shotgun (WGS) entry which is preliminary data.</text>
</comment>
<feature type="region of interest" description="Disordered" evidence="1">
    <location>
        <begin position="28"/>
        <end position="60"/>
    </location>
</feature>
<dbReference type="EMBL" id="LMWN01000008">
    <property type="protein sequence ID" value="KUN08565.1"/>
    <property type="molecule type" value="Genomic_DNA"/>
</dbReference>
<name>A0A101PBR6_9ACTN</name>
<evidence type="ECO:0000313" key="2">
    <source>
        <dbReference type="EMBL" id="KUN08565.1"/>
    </source>
</evidence>
<organism evidence="2 3">
    <name type="scientific">Streptomyces yokosukanensis</name>
    <dbReference type="NCBI Taxonomy" id="67386"/>
    <lineage>
        <taxon>Bacteria</taxon>
        <taxon>Bacillati</taxon>
        <taxon>Actinomycetota</taxon>
        <taxon>Actinomycetes</taxon>
        <taxon>Kitasatosporales</taxon>
        <taxon>Streptomycetaceae</taxon>
        <taxon>Streptomyces</taxon>
    </lineage>
</organism>
<keyword evidence="3" id="KW-1185">Reference proteome</keyword>
<feature type="compositionally biased region" description="Low complexity" evidence="1">
    <location>
        <begin position="33"/>
        <end position="43"/>
    </location>
</feature>
<reference evidence="2 3" key="1">
    <citation type="submission" date="2015-10" db="EMBL/GenBank/DDBJ databases">
        <title>Draft genome sequence of Streptomyces yokosukanensis DSM 40224, type strain for the species Streptomyces yokosukanensis.</title>
        <authorList>
            <person name="Ruckert C."/>
            <person name="Winkler A."/>
            <person name="Kalinowski J."/>
            <person name="Kampfer P."/>
            <person name="Glaeser S."/>
        </authorList>
    </citation>
    <scope>NUCLEOTIDE SEQUENCE [LARGE SCALE GENOMIC DNA]</scope>
    <source>
        <strain evidence="2 3">DSM 40224</strain>
    </source>
</reference>